<dbReference type="Proteomes" id="UP000294933">
    <property type="component" value="Unassembled WGS sequence"/>
</dbReference>
<dbReference type="VEuPathDB" id="FungiDB:BD410DRAFT_793633"/>
<proteinExistence type="predicted"/>
<organism evidence="1 2">
    <name type="scientific">Rickenella mellea</name>
    <dbReference type="NCBI Taxonomy" id="50990"/>
    <lineage>
        <taxon>Eukaryota</taxon>
        <taxon>Fungi</taxon>
        <taxon>Dikarya</taxon>
        <taxon>Basidiomycota</taxon>
        <taxon>Agaricomycotina</taxon>
        <taxon>Agaricomycetes</taxon>
        <taxon>Hymenochaetales</taxon>
        <taxon>Rickenellaceae</taxon>
        <taxon>Rickenella</taxon>
    </lineage>
</organism>
<dbReference type="EMBL" id="ML170212">
    <property type="protein sequence ID" value="TDL18138.1"/>
    <property type="molecule type" value="Genomic_DNA"/>
</dbReference>
<evidence type="ECO:0000313" key="2">
    <source>
        <dbReference type="Proteomes" id="UP000294933"/>
    </source>
</evidence>
<dbReference type="OrthoDB" id="2269034at2759"/>
<dbReference type="STRING" id="50990.A0A4Y7PSS7"/>
<accession>A0A4Y7PSS7</accession>
<gene>
    <name evidence="1" type="ORF">BD410DRAFT_793633</name>
</gene>
<keyword evidence="2" id="KW-1185">Reference proteome</keyword>
<sequence>MSEHTLHAMGCTPARKPTSRCSEQVSTTIHTLSPEILSEIFLHCLEVNIRFGFTTRTRIYSQAPLLLGRICSRWRIISIATSELWSGFTVGEVGDEPPGWVDCKKDLEATTLWLARSGLRPLSIGIDYSQDCENDPLLPQVLEAIVSQSWRWKEIEMSIPFKFESVLLAPFTSTLPHLVDFSSTVFTKNRPTRPVHTFVLSSAPRMQRLRLNGVVVHVDFGGQTHDIKDLKITEGYTFITDMVPYLTYCPLLIHLNIWVGRSPTRTLASELPTIIELPYLRHLTLSFYSGADPCLLIDRLLLPALISLEIRRKNRFMDCSSLKSLLARSRPPLQILTLTTIPIHEATLTECISYTPALTKLSAMKADCTDFTVEALTLDDKSENGSGGLCPLLEKVSFDAAGCSDSAVTKMILSRRTSARSTNSTISKPLKYLFLGMFDVDRIRTNPEIAECIENGLLLD</sequence>
<reference evidence="1 2" key="1">
    <citation type="submission" date="2018-06" db="EMBL/GenBank/DDBJ databases">
        <title>A transcriptomic atlas of mushroom development highlights an independent origin of complex multicellularity.</title>
        <authorList>
            <consortium name="DOE Joint Genome Institute"/>
            <person name="Krizsan K."/>
            <person name="Almasi E."/>
            <person name="Merenyi Z."/>
            <person name="Sahu N."/>
            <person name="Viragh M."/>
            <person name="Koszo T."/>
            <person name="Mondo S."/>
            <person name="Kiss B."/>
            <person name="Balint B."/>
            <person name="Kues U."/>
            <person name="Barry K."/>
            <person name="Hegedus J.C."/>
            <person name="Henrissat B."/>
            <person name="Johnson J."/>
            <person name="Lipzen A."/>
            <person name="Ohm R."/>
            <person name="Nagy I."/>
            <person name="Pangilinan J."/>
            <person name="Yan J."/>
            <person name="Xiong Y."/>
            <person name="Grigoriev I.V."/>
            <person name="Hibbett D.S."/>
            <person name="Nagy L.G."/>
        </authorList>
    </citation>
    <scope>NUCLEOTIDE SEQUENCE [LARGE SCALE GENOMIC DNA]</scope>
    <source>
        <strain evidence="1 2">SZMC22713</strain>
    </source>
</reference>
<protein>
    <recommendedName>
        <fullName evidence="3">F-box domain-containing protein</fullName>
    </recommendedName>
</protein>
<dbReference type="Gene3D" id="3.80.10.10">
    <property type="entry name" value="Ribonuclease Inhibitor"/>
    <property type="match status" value="1"/>
</dbReference>
<dbReference type="InterPro" id="IPR032675">
    <property type="entry name" value="LRR_dom_sf"/>
</dbReference>
<dbReference type="AlphaFoldDB" id="A0A4Y7PSS7"/>
<dbReference type="SUPFAM" id="SSF52047">
    <property type="entry name" value="RNI-like"/>
    <property type="match status" value="1"/>
</dbReference>
<evidence type="ECO:0008006" key="3">
    <source>
        <dbReference type="Google" id="ProtNLM"/>
    </source>
</evidence>
<name>A0A4Y7PSS7_9AGAM</name>
<evidence type="ECO:0000313" key="1">
    <source>
        <dbReference type="EMBL" id="TDL18138.1"/>
    </source>
</evidence>